<dbReference type="Pfam" id="PF00534">
    <property type="entry name" value="Glycos_transf_1"/>
    <property type="match status" value="1"/>
</dbReference>
<evidence type="ECO:0000259" key="3">
    <source>
        <dbReference type="Pfam" id="PF13439"/>
    </source>
</evidence>
<feature type="domain" description="Glycosyl transferase family 1" evidence="2">
    <location>
        <begin position="213"/>
        <end position="359"/>
    </location>
</feature>
<evidence type="ECO:0000259" key="2">
    <source>
        <dbReference type="Pfam" id="PF00534"/>
    </source>
</evidence>
<dbReference type="GO" id="GO:0016757">
    <property type="term" value="F:glycosyltransferase activity"/>
    <property type="evidence" value="ECO:0007669"/>
    <property type="project" value="InterPro"/>
</dbReference>
<dbReference type="Gene3D" id="3.40.50.2000">
    <property type="entry name" value="Glycogen Phosphorylase B"/>
    <property type="match status" value="2"/>
</dbReference>
<dbReference type="AlphaFoldDB" id="A0AA42QDF0"/>
<dbReference type="PANTHER" id="PTHR46401:SF2">
    <property type="entry name" value="GLYCOSYLTRANSFERASE WBBK-RELATED"/>
    <property type="match status" value="1"/>
</dbReference>
<accession>A0AA42QDF0</accession>
<proteinExistence type="predicted"/>
<dbReference type="Proteomes" id="UP001161697">
    <property type="component" value="Unassembled WGS sequence"/>
</dbReference>
<dbReference type="InterPro" id="IPR028098">
    <property type="entry name" value="Glyco_trans_4-like_N"/>
</dbReference>
<gene>
    <name evidence="4" type="ORF">N5J11_21535</name>
</gene>
<evidence type="ECO:0000313" key="4">
    <source>
        <dbReference type="EMBL" id="MDH1341707.1"/>
    </source>
</evidence>
<protein>
    <submittedName>
        <fullName evidence="4">Glycosyltransferase family 4 protein</fullName>
    </submittedName>
</protein>
<dbReference type="Pfam" id="PF13439">
    <property type="entry name" value="Glyco_transf_4"/>
    <property type="match status" value="1"/>
</dbReference>
<dbReference type="EMBL" id="JAOCJE010000001">
    <property type="protein sequence ID" value="MDH1341707.1"/>
    <property type="molecule type" value="Genomic_DNA"/>
</dbReference>
<sequence length="391" mass="43519">MKVILNIEAVRFPLTGIGRYTYELGKALQAQPDITQLRFFASGRFVPGLPDMNAGNNADVVGDTTTVRLNAVKRWVQQNPLALRAYQQLSGLLRTNGLKGSEDCIYHGPNFFLPKFAGPKVATFHDLSPFTWAHCHEPAKVQYLQKELSNTLRCADRLITDSEFTRQELAAFSGILADRIHAVPLAAAADFYPQPAQELQPLLQKYGLTYQGYTLFVGTIEPRKNIATLLQAYEQLPMAVRQRWPLILTGYEGWNSADIHARMQRAEQQGWCKYLGYLPAHELPGIFSGARLFAFPSHYEGFGLPVLEALSSGVPVVCSNSSSLPEVAGGAALLHTPEDVDALRQYLLQGLEDESWRIQAVTNGLARAEKFSWQRCAAETVQVYNKLATEF</sequence>
<evidence type="ECO:0000313" key="5">
    <source>
        <dbReference type="Proteomes" id="UP001161697"/>
    </source>
</evidence>
<dbReference type="FunFam" id="3.40.50.2000:FF:000119">
    <property type="entry name" value="Glycosyl transferase group 1"/>
    <property type="match status" value="1"/>
</dbReference>
<dbReference type="GO" id="GO:0009103">
    <property type="term" value="P:lipopolysaccharide biosynthetic process"/>
    <property type="evidence" value="ECO:0007669"/>
    <property type="project" value="TreeGrafter"/>
</dbReference>
<dbReference type="SUPFAM" id="SSF53756">
    <property type="entry name" value="UDP-Glycosyltransferase/glycogen phosphorylase"/>
    <property type="match status" value="1"/>
</dbReference>
<name>A0AA42QDF0_ECTOL</name>
<dbReference type="RefSeq" id="WP_279533449.1">
    <property type="nucleotide sequence ID" value="NZ_CP104579.1"/>
</dbReference>
<organism evidence="4 5">
    <name type="scientific">Ectopseudomonas oleovorans</name>
    <name type="common">Pseudomonas oleovorans</name>
    <dbReference type="NCBI Taxonomy" id="301"/>
    <lineage>
        <taxon>Bacteria</taxon>
        <taxon>Pseudomonadati</taxon>
        <taxon>Pseudomonadota</taxon>
        <taxon>Gammaproteobacteria</taxon>
        <taxon>Pseudomonadales</taxon>
        <taxon>Pseudomonadaceae</taxon>
        <taxon>Ectopseudomonas</taxon>
    </lineage>
</organism>
<comment type="caution">
    <text evidence="4">The sequence shown here is derived from an EMBL/GenBank/DDBJ whole genome shotgun (WGS) entry which is preliminary data.</text>
</comment>
<dbReference type="PANTHER" id="PTHR46401">
    <property type="entry name" value="GLYCOSYLTRANSFERASE WBBK-RELATED"/>
    <property type="match status" value="1"/>
</dbReference>
<keyword evidence="1" id="KW-0808">Transferase</keyword>
<dbReference type="CDD" id="cd03809">
    <property type="entry name" value="GT4_MtfB-like"/>
    <property type="match status" value="1"/>
</dbReference>
<reference evidence="4" key="1">
    <citation type="submission" date="2022-09" db="EMBL/GenBank/DDBJ databases">
        <title>Intensive care unit water sources are persistently colonized with multi-drug resistant bacteria and are the site of extensive horizontal gene transfer of antibiotic resistance genes.</title>
        <authorList>
            <person name="Diorio-Toth L."/>
        </authorList>
    </citation>
    <scope>NUCLEOTIDE SEQUENCE</scope>
    <source>
        <strain evidence="4">GD03704</strain>
    </source>
</reference>
<evidence type="ECO:0000256" key="1">
    <source>
        <dbReference type="ARBA" id="ARBA00022679"/>
    </source>
</evidence>
<dbReference type="InterPro" id="IPR001296">
    <property type="entry name" value="Glyco_trans_1"/>
</dbReference>
<feature type="domain" description="Glycosyltransferase subfamily 4-like N-terminal" evidence="3">
    <location>
        <begin position="16"/>
        <end position="184"/>
    </location>
</feature>